<proteinExistence type="predicted"/>
<accession>A0A4Y2M305</accession>
<evidence type="ECO:0000256" key="1">
    <source>
        <dbReference type="SAM" id="MobiDB-lite"/>
    </source>
</evidence>
<protein>
    <submittedName>
        <fullName evidence="2">Uncharacterized protein</fullName>
    </submittedName>
</protein>
<comment type="caution">
    <text evidence="2">The sequence shown here is derived from an EMBL/GenBank/DDBJ whole genome shotgun (WGS) entry which is preliminary data.</text>
</comment>
<sequence length="92" mass="10280">MRHTGISEGSSKSKVKSTLRENIYPRIQRGTQQRNALGHTTSPHSCESIYSIGIKEISVEGVEPRQDCLLNSGIGTEMPASQMLFHVLKRRK</sequence>
<name>A0A4Y2M305_ARAVE</name>
<dbReference type="EMBL" id="BGPR01006722">
    <property type="protein sequence ID" value="GBN21341.1"/>
    <property type="molecule type" value="Genomic_DNA"/>
</dbReference>
<feature type="compositionally biased region" description="Polar residues" evidence="1">
    <location>
        <begin position="29"/>
        <end position="44"/>
    </location>
</feature>
<organism evidence="2 3">
    <name type="scientific">Araneus ventricosus</name>
    <name type="common">Orbweaver spider</name>
    <name type="synonym">Epeira ventricosa</name>
    <dbReference type="NCBI Taxonomy" id="182803"/>
    <lineage>
        <taxon>Eukaryota</taxon>
        <taxon>Metazoa</taxon>
        <taxon>Ecdysozoa</taxon>
        <taxon>Arthropoda</taxon>
        <taxon>Chelicerata</taxon>
        <taxon>Arachnida</taxon>
        <taxon>Araneae</taxon>
        <taxon>Araneomorphae</taxon>
        <taxon>Entelegynae</taxon>
        <taxon>Araneoidea</taxon>
        <taxon>Araneidae</taxon>
        <taxon>Araneus</taxon>
    </lineage>
</organism>
<dbReference type="AlphaFoldDB" id="A0A4Y2M305"/>
<gene>
    <name evidence="2" type="ORF">AVEN_63871_1</name>
</gene>
<dbReference type="Proteomes" id="UP000499080">
    <property type="component" value="Unassembled WGS sequence"/>
</dbReference>
<evidence type="ECO:0000313" key="3">
    <source>
        <dbReference type="Proteomes" id="UP000499080"/>
    </source>
</evidence>
<reference evidence="2 3" key="1">
    <citation type="journal article" date="2019" name="Sci. Rep.">
        <title>Orb-weaving spider Araneus ventricosus genome elucidates the spidroin gene catalogue.</title>
        <authorList>
            <person name="Kono N."/>
            <person name="Nakamura H."/>
            <person name="Ohtoshi R."/>
            <person name="Moran D.A.P."/>
            <person name="Shinohara A."/>
            <person name="Yoshida Y."/>
            <person name="Fujiwara M."/>
            <person name="Mori M."/>
            <person name="Tomita M."/>
            <person name="Arakawa K."/>
        </authorList>
    </citation>
    <scope>NUCLEOTIDE SEQUENCE [LARGE SCALE GENOMIC DNA]</scope>
</reference>
<keyword evidence="3" id="KW-1185">Reference proteome</keyword>
<feature type="region of interest" description="Disordered" evidence="1">
    <location>
        <begin position="1"/>
        <end position="44"/>
    </location>
</feature>
<evidence type="ECO:0000313" key="2">
    <source>
        <dbReference type="EMBL" id="GBN21341.1"/>
    </source>
</evidence>